<evidence type="ECO:0000313" key="3">
    <source>
        <dbReference type="EMBL" id="QFR01642.1"/>
    </source>
</evidence>
<feature type="domain" description="FAD dependent oxidoreductase" evidence="2">
    <location>
        <begin position="7"/>
        <end position="349"/>
    </location>
</feature>
<dbReference type="Proteomes" id="UP000327294">
    <property type="component" value="Chromosome"/>
</dbReference>
<dbReference type="GO" id="GO:0005737">
    <property type="term" value="C:cytoplasm"/>
    <property type="evidence" value="ECO:0007669"/>
    <property type="project" value="TreeGrafter"/>
</dbReference>
<sequence length="382" mass="40234">MDRHRFDVLVIGGGVAGVSLGCEIAETRSVGLLEMESTLAYHTTGRSAAVFVESLGSGVIRALTRAAKPVLLDPPDTFASPPLSPLPMLTVAAAGRGDELREYHAEVLEHVPDAVLLDGPGAVRQNPLLAPGHTELAMYEPGAMEIDVHAVHQGYLRGLRRRGGVVHTSSGVVRAVREHGVWRVTVRGGAEFEAPVVVDAAGAWADEVAGVFGARPVGLRPLRRSIFTVRAPEGVVPAGLPLTADFDSAFYFKPEGEQFLCSPVEEVPHVPADVRPDELEIARALDALNEATVLKARSVRSQWAGLRSFVADRAPVVGFDPECEGFFWFAGQGGYGIQIAPALARCGAALFGEGGLPPELSAAGLDAAALSPARPSLEGQLT</sequence>
<protein>
    <submittedName>
        <fullName evidence="3">FAD-binding oxidoreductase</fullName>
    </submittedName>
</protein>
<dbReference type="Pfam" id="PF01266">
    <property type="entry name" value="DAO"/>
    <property type="match status" value="1"/>
</dbReference>
<dbReference type="AlphaFoldDB" id="A0A5P8KER8"/>
<dbReference type="RefSeq" id="WP_152172969.1">
    <property type="nucleotide sequence ID" value="NZ_CP045096.1"/>
</dbReference>
<evidence type="ECO:0000259" key="2">
    <source>
        <dbReference type="Pfam" id="PF01266"/>
    </source>
</evidence>
<dbReference type="PROSITE" id="PS51257">
    <property type="entry name" value="PROKAR_LIPOPROTEIN"/>
    <property type="match status" value="1"/>
</dbReference>
<dbReference type="EMBL" id="CP045096">
    <property type="protein sequence ID" value="QFR01642.1"/>
    <property type="molecule type" value="Genomic_DNA"/>
</dbReference>
<name>A0A5P8KER8_9ACTN</name>
<accession>A0A5P8KER8</accession>
<dbReference type="KEGG" id="sphv:F9278_41820"/>
<reference evidence="3 4" key="1">
    <citation type="submission" date="2019-10" db="EMBL/GenBank/DDBJ databases">
        <title>Streptomyces sp. strain GY16 isolated from leaves of Broussonetia papyrifera.</title>
        <authorList>
            <person name="Mo P."/>
        </authorList>
    </citation>
    <scope>NUCLEOTIDE SEQUENCE [LARGE SCALE GENOMIC DNA]</scope>
    <source>
        <strain evidence="3 4">GY16</strain>
    </source>
</reference>
<dbReference type="SUPFAM" id="SSF51905">
    <property type="entry name" value="FAD/NAD(P)-binding domain"/>
    <property type="match status" value="1"/>
</dbReference>
<dbReference type="InterPro" id="IPR036188">
    <property type="entry name" value="FAD/NAD-bd_sf"/>
</dbReference>
<dbReference type="Gene3D" id="3.50.50.60">
    <property type="entry name" value="FAD/NAD(P)-binding domain"/>
    <property type="match status" value="1"/>
</dbReference>
<evidence type="ECO:0000313" key="4">
    <source>
        <dbReference type="Proteomes" id="UP000327294"/>
    </source>
</evidence>
<organism evidence="3 4">
    <name type="scientific">Streptomyces phaeolivaceus</name>
    <dbReference type="NCBI Taxonomy" id="2653200"/>
    <lineage>
        <taxon>Bacteria</taxon>
        <taxon>Bacillati</taxon>
        <taxon>Actinomycetota</taxon>
        <taxon>Actinomycetes</taxon>
        <taxon>Kitasatosporales</taxon>
        <taxon>Streptomycetaceae</taxon>
        <taxon>Streptomyces</taxon>
    </lineage>
</organism>
<dbReference type="InterPro" id="IPR006076">
    <property type="entry name" value="FAD-dep_OxRdtase"/>
</dbReference>
<keyword evidence="1" id="KW-0560">Oxidoreductase</keyword>
<dbReference type="PANTHER" id="PTHR13847:SF287">
    <property type="entry name" value="FAD-DEPENDENT OXIDOREDUCTASE DOMAIN-CONTAINING PROTEIN 1"/>
    <property type="match status" value="1"/>
</dbReference>
<proteinExistence type="predicted"/>
<evidence type="ECO:0000256" key="1">
    <source>
        <dbReference type="ARBA" id="ARBA00023002"/>
    </source>
</evidence>
<dbReference type="Gene3D" id="3.30.9.10">
    <property type="entry name" value="D-Amino Acid Oxidase, subunit A, domain 2"/>
    <property type="match status" value="1"/>
</dbReference>
<dbReference type="GO" id="GO:0016491">
    <property type="term" value="F:oxidoreductase activity"/>
    <property type="evidence" value="ECO:0007669"/>
    <property type="project" value="UniProtKB-KW"/>
</dbReference>
<keyword evidence="4" id="KW-1185">Reference proteome</keyword>
<dbReference type="PANTHER" id="PTHR13847">
    <property type="entry name" value="SARCOSINE DEHYDROGENASE-RELATED"/>
    <property type="match status" value="1"/>
</dbReference>
<gene>
    <name evidence="3" type="ORF">F9278_41820</name>
</gene>